<dbReference type="Gene3D" id="2.80.10.50">
    <property type="match status" value="1"/>
</dbReference>
<reference evidence="3 4" key="1">
    <citation type="submission" date="2018-11" db="EMBL/GenBank/DDBJ databases">
        <authorList>
            <person name="Li F."/>
        </authorList>
    </citation>
    <scope>NUCLEOTIDE SEQUENCE [LARGE SCALE GENOMIC DNA]</scope>
    <source>
        <strain evidence="3 4">KIS18-7</strain>
    </source>
</reference>
<gene>
    <name evidence="3" type="ORF">EFL95_05325</name>
</gene>
<organism evidence="3 4">
    <name type="scientific">Nocardioides marmorisolisilvae</name>
    <dbReference type="NCBI Taxonomy" id="1542737"/>
    <lineage>
        <taxon>Bacteria</taxon>
        <taxon>Bacillati</taxon>
        <taxon>Actinomycetota</taxon>
        <taxon>Actinomycetes</taxon>
        <taxon>Propionibacteriales</taxon>
        <taxon>Nocardioidaceae</taxon>
        <taxon>Nocardioides</taxon>
    </lineage>
</organism>
<dbReference type="SUPFAM" id="SSF50370">
    <property type="entry name" value="Ricin B-like lectins"/>
    <property type="match status" value="1"/>
</dbReference>
<keyword evidence="1" id="KW-0732">Signal</keyword>
<keyword evidence="4" id="KW-1185">Reference proteome</keyword>
<comment type="caution">
    <text evidence="3">The sequence shown here is derived from an EMBL/GenBank/DDBJ whole genome shotgun (WGS) entry which is preliminary data.</text>
</comment>
<evidence type="ECO:0000259" key="2">
    <source>
        <dbReference type="Pfam" id="PF14200"/>
    </source>
</evidence>
<evidence type="ECO:0000313" key="3">
    <source>
        <dbReference type="EMBL" id="RNL78516.1"/>
    </source>
</evidence>
<dbReference type="InterPro" id="IPR035992">
    <property type="entry name" value="Ricin_B-like_lectins"/>
</dbReference>
<dbReference type="GO" id="GO:0008237">
    <property type="term" value="F:metallopeptidase activity"/>
    <property type="evidence" value="ECO:0007669"/>
    <property type="project" value="InterPro"/>
</dbReference>
<dbReference type="EMBL" id="RJSG01000002">
    <property type="protein sequence ID" value="RNL78516.1"/>
    <property type="molecule type" value="Genomic_DNA"/>
</dbReference>
<proteinExistence type="predicted"/>
<accession>A0A3N0DSR2</accession>
<feature type="domain" description="Ricin B lectin" evidence="2">
    <location>
        <begin position="535"/>
        <end position="609"/>
    </location>
</feature>
<dbReference type="CDD" id="cd00161">
    <property type="entry name" value="beta-trefoil_Ricin-like"/>
    <property type="match status" value="1"/>
</dbReference>
<feature type="signal peptide" evidence="1">
    <location>
        <begin position="1"/>
        <end position="30"/>
    </location>
</feature>
<dbReference type="Pfam" id="PF14200">
    <property type="entry name" value="RicinB_lectin_2"/>
    <property type="match status" value="1"/>
</dbReference>
<evidence type="ECO:0000256" key="1">
    <source>
        <dbReference type="SAM" id="SignalP"/>
    </source>
</evidence>
<dbReference type="AlphaFoldDB" id="A0A3N0DSR2"/>
<dbReference type="RefSeq" id="WP_123233015.1">
    <property type="nucleotide sequence ID" value="NZ_RJSG01000002.1"/>
</dbReference>
<dbReference type="PROSITE" id="PS50231">
    <property type="entry name" value="RICIN_B_LECTIN"/>
    <property type="match status" value="1"/>
</dbReference>
<dbReference type="OrthoDB" id="220114at2"/>
<dbReference type="InterPro" id="IPR024079">
    <property type="entry name" value="MetalloPept_cat_dom_sf"/>
</dbReference>
<dbReference type="SUPFAM" id="SSF55486">
    <property type="entry name" value="Metalloproteases ('zincins'), catalytic domain"/>
    <property type="match status" value="1"/>
</dbReference>
<dbReference type="InterPro" id="IPR000772">
    <property type="entry name" value="Ricin_B_lectin"/>
</dbReference>
<feature type="chain" id="PRO_5039454914" description="Ricin B lectin domain-containing protein" evidence="1">
    <location>
        <begin position="31"/>
        <end position="630"/>
    </location>
</feature>
<dbReference type="Proteomes" id="UP000277094">
    <property type="component" value="Unassembled WGS sequence"/>
</dbReference>
<dbReference type="Gene3D" id="3.40.390.10">
    <property type="entry name" value="Collagenase (Catalytic Domain)"/>
    <property type="match status" value="1"/>
</dbReference>
<evidence type="ECO:0000313" key="4">
    <source>
        <dbReference type="Proteomes" id="UP000277094"/>
    </source>
</evidence>
<name>A0A3N0DSR2_9ACTN</name>
<sequence>MNTSKKALLASALLTALAPLPLGLTTQAVADATAAPAPIKETLYLVRVTNLGSYTKTFDDGKTKVFTKEAIEAQVDRGLRYWETATDNRIAFTRKPTLDFATSYDCDHAGDILHDAAAKIPELHGINIDGGMTTAEHVMVIVPPGCTHDGFGLLGGGFNTTGGVFLSLTTNNLFQAVVHELGHNFGLDHANAIKCTDVDGCVRKGYANNYAPMSGSFPGGSSSEGPDEPALSSFERDRLGVAAPGELQSFALPENQRTRTLVFDLHPRSSQNGLRGVSVVDPTDPWKKYWIDFRNGFGADEKSQYMTWFTSGAFVWNRGVTVEQVDVKTNSKGVDYLSGESTLQTYPQLDHAGYRYALTADPREVPFEQGGVKLSVTSMQLNGTADDVAQVRITLTNPNVPLFVQDSGAVAINNKGDEGSTLTATTSGWADDATLGRVQWLDNGTVVGAGPTYQIPAGSHGHQITAQVTGSRESYEDRTATSNAVVVGQGYTGTLVKGATYEIRSVSGGLLVSNQGPTTASSNTQAIAVAGDATTNTQWQVIEVSPGVYQLRNVASQKCLDNEAVRTVADKPVIQWGCTSGINQRWTLVGSGTGYALINQTSGFALAPQGTDNRLVHTGNTFAWTFKKVS</sequence>
<protein>
    <recommendedName>
        <fullName evidence="2">Ricin B lectin domain-containing protein</fullName>
    </recommendedName>
</protein>